<evidence type="ECO:0000256" key="1">
    <source>
        <dbReference type="SAM" id="MobiDB-lite"/>
    </source>
</evidence>
<sequence length="78" mass="8477">MPDFVAILLTVLACVGVVLGGEAVLAVIRRIRRRRMHPARRAVQDAARLSRRMGKPGRSGTGDGAGWWTNSANSHLQD</sequence>
<proteinExistence type="predicted"/>
<dbReference type="EMBL" id="JBHTAC010000003">
    <property type="protein sequence ID" value="MFC7241625.1"/>
    <property type="molecule type" value="Genomic_DNA"/>
</dbReference>
<gene>
    <name evidence="3" type="ORF">ACFQO7_03935</name>
</gene>
<evidence type="ECO:0008006" key="5">
    <source>
        <dbReference type="Google" id="ProtNLM"/>
    </source>
</evidence>
<keyword evidence="2" id="KW-0812">Transmembrane</keyword>
<evidence type="ECO:0000256" key="2">
    <source>
        <dbReference type="SAM" id="Phobius"/>
    </source>
</evidence>
<keyword evidence="2" id="KW-1133">Transmembrane helix</keyword>
<evidence type="ECO:0000313" key="3">
    <source>
        <dbReference type="EMBL" id="MFC7241625.1"/>
    </source>
</evidence>
<protein>
    <recommendedName>
        <fullName evidence="5">Secreted protein with PEP-CTERM sorting signal</fullName>
    </recommendedName>
</protein>
<dbReference type="RefSeq" id="WP_376805084.1">
    <property type="nucleotide sequence ID" value="NZ_JBHTAC010000003.1"/>
</dbReference>
<dbReference type="Proteomes" id="UP001596392">
    <property type="component" value="Unassembled WGS sequence"/>
</dbReference>
<feature type="transmembrane region" description="Helical" evidence="2">
    <location>
        <begin position="6"/>
        <end position="28"/>
    </location>
</feature>
<accession>A0ABW2GNP4</accession>
<feature type="region of interest" description="Disordered" evidence="1">
    <location>
        <begin position="42"/>
        <end position="78"/>
    </location>
</feature>
<organism evidence="3 4">
    <name type="scientific">Catellatospora aurea</name>
    <dbReference type="NCBI Taxonomy" id="1337874"/>
    <lineage>
        <taxon>Bacteria</taxon>
        <taxon>Bacillati</taxon>
        <taxon>Actinomycetota</taxon>
        <taxon>Actinomycetes</taxon>
        <taxon>Micromonosporales</taxon>
        <taxon>Micromonosporaceae</taxon>
        <taxon>Catellatospora</taxon>
    </lineage>
</organism>
<name>A0ABW2GNP4_9ACTN</name>
<evidence type="ECO:0000313" key="4">
    <source>
        <dbReference type="Proteomes" id="UP001596392"/>
    </source>
</evidence>
<keyword evidence="2" id="KW-0472">Membrane</keyword>
<reference evidence="4" key="1">
    <citation type="journal article" date="2019" name="Int. J. Syst. Evol. Microbiol.">
        <title>The Global Catalogue of Microorganisms (GCM) 10K type strain sequencing project: providing services to taxonomists for standard genome sequencing and annotation.</title>
        <authorList>
            <consortium name="The Broad Institute Genomics Platform"/>
            <consortium name="The Broad Institute Genome Sequencing Center for Infectious Disease"/>
            <person name="Wu L."/>
            <person name="Ma J."/>
        </authorList>
    </citation>
    <scope>NUCLEOTIDE SEQUENCE [LARGE SCALE GENOMIC DNA]</scope>
    <source>
        <strain evidence="4">CGMCC 1.9106</strain>
    </source>
</reference>
<keyword evidence="4" id="KW-1185">Reference proteome</keyword>
<comment type="caution">
    <text evidence="3">The sequence shown here is derived from an EMBL/GenBank/DDBJ whole genome shotgun (WGS) entry which is preliminary data.</text>
</comment>
<feature type="compositionally biased region" description="Polar residues" evidence="1">
    <location>
        <begin position="68"/>
        <end position="78"/>
    </location>
</feature>